<dbReference type="AlphaFoldDB" id="A0ABD2NCU3"/>
<dbReference type="PROSITE" id="PS00798">
    <property type="entry name" value="ALDOKETO_REDUCTASE_1"/>
    <property type="match status" value="1"/>
</dbReference>
<name>A0ABD2NCU3_9CUCU</name>
<keyword evidence="3" id="KW-0560">Oxidoreductase</keyword>
<evidence type="ECO:0000313" key="8">
    <source>
        <dbReference type="EMBL" id="KAL3276561.1"/>
    </source>
</evidence>
<dbReference type="InterPro" id="IPR023210">
    <property type="entry name" value="NADP_OxRdtase_dom"/>
</dbReference>
<accession>A0ABD2NCU3</accession>
<dbReference type="PROSITE" id="PS00063">
    <property type="entry name" value="ALDOKETO_REDUCTASE_3"/>
    <property type="match status" value="1"/>
</dbReference>
<dbReference type="InterPro" id="IPR018170">
    <property type="entry name" value="Aldo/ket_reductase_CS"/>
</dbReference>
<comment type="similarity">
    <text evidence="1">Belongs to the aldo/keto reductase family.</text>
</comment>
<organism evidence="8 9">
    <name type="scientific">Cryptolaemus montrouzieri</name>
    <dbReference type="NCBI Taxonomy" id="559131"/>
    <lineage>
        <taxon>Eukaryota</taxon>
        <taxon>Metazoa</taxon>
        <taxon>Ecdysozoa</taxon>
        <taxon>Arthropoda</taxon>
        <taxon>Hexapoda</taxon>
        <taxon>Insecta</taxon>
        <taxon>Pterygota</taxon>
        <taxon>Neoptera</taxon>
        <taxon>Endopterygota</taxon>
        <taxon>Coleoptera</taxon>
        <taxon>Polyphaga</taxon>
        <taxon>Cucujiformia</taxon>
        <taxon>Coccinelloidea</taxon>
        <taxon>Coccinellidae</taxon>
        <taxon>Scymninae</taxon>
        <taxon>Scymnini</taxon>
        <taxon>Cryptolaemus</taxon>
    </lineage>
</organism>
<dbReference type="SUPFAM" id="SSF51430">
    <property type="entry name" value="NAD(P)-linked oxidoreductase"/>
    <property type="match status" value="1"/>
</dbReference>
<gene>
    <name evidence="8" type="ORF">HHI36_011935</name>
</gene>
<feature type="binding site" evidence="5">
    <location>
        <position position="112"/>
    </location>
    <ligand>
        <name>substrate</name>
    </ligand>
</feature>
<evidence type="ECO:0000256" key="2">
    <source>
        <dbReference type="ARBA" id="ARBA00022857"/>
    </source>
</evidence>
<feature type="domain" description="NADP-dependent oxidoreductase" evidence="7">
    <location>
        <begin position="17"/>
        <end position="291"/>
    </location>
</feature>
<evidence type="ECO:0000256" key="4">
    <source>
        <dbReference type="PIRSR" id="PIRSR000097-1"/>
    </source>
</evidence>
<dbReference type="Gene3D" id="3.20.20.100">
    <property type="entry name" value="NADP-dependent oxidoreductase domain"/>
    <property type="match status" value="1"/>
</dbReference>
<evidence type="ECO:0000256" key="1">
    <source>
        <dbReference type="ARBA" id="ARBA00007905"/>
    </source>
</evidence>
<dbReference type="Pfam" id="PF00248">
    <property type="entry name" value="Aldo_ket_red"/>
    <property type="match status" value="1"/>
</dbReference>
<dbReference type="PANTHER" id="PTHR11732">
    <property type="entry name" value="ALDO/KETO REDUCTASE"/>
    <property type="match status" value="1"/>
</dbReference>
<dbReference type="InterPro" id="IPR036812">
    <property type="entry name" value="NAD(P)_OxRdtase_dom_sf"/>
</dbReference>
<keyword evidence="9" id="KW-1185">Reference proteome</keyword>
<evidence type="ECO:0000256" key="3">
    <source>
        <dbReference type="ARBA" id="ARBA00023002"/>
    </source>
</evidence>
<dbReference type="GO" id="GO:0016491">
    <property type="term" value="F:oxidoreductase activity"/>
    <property type="evidence" value="ECO:0007669"/>
    <property type="project" value="UniProtKB-KW"/>
</dbReference>
<comment type="caution">
    <text evidence="8">The sequence shown here is derived from an EMBL/GenBank/DDBJ whole genome shotgun (WGS) entry which is preliminary data.</text>
</comment>
<dbReference type="EMBL" id="JABFTP020000103">
    <property type="protein sequence ID" value="KAL3276561.1"/>
    <property type="molecule type" value="Genomic_DNA"/>
</dbReference>
<dbReference type="PROSITE" id="PS00062">
    <property type="entry name" value="ALDOKETO_REDUCTASE_2"/>
    <property type="match status" value="1"/>
</dbReference>
<evidence type="ECO:0000256" key="6">
    <source>
        <dbReference type="PIRSR" id="PIRSR000097-3"/>
    </source>
</evidence>
<keyword evidence="2" id="KW-0521">NADP</keyword>
<evidence type="ECO:0000313" key="9">
    <source>
        <dbReference type="Proteomes" id="UP001516400"/>
    </source>
</evidence>
<dbReference type="Proteomes" id="UP001516400">
    <property type="component" value="Unassembled WGS sequence"/>
</dbReference>
<sequence length="349" mass="39976">MSSKTVKFNNGVEFPLLGLGTWKSKPGEVTQAVIDAINIGYRHIDCAHIYGNEKEVGAGLKDRINAGVIKREDVFITSKLWNNCHRPELVEPALKKTLTNLGLDYLDLYLIHWPFGHKEDGDEWPRDADGKLLLSDTDYVDTWKAMEGVNKRGLSKSIGISNFNETQISRLLESATVIPATNQIESHPYLTQKKLTAFCKSKGITITAYSPLGSPDRPWAKPDEPLLLDDPKIREIADKYNKTSAQIVLRYQVQQDHIVIPKSVTKSRIKENFDIWDFELKDEDMKLIDSFDCNGRICPFLDARDTSIILSRVYSVFCFIIEDCYIFCLMVYYHKCLQYFFIKMVFVII</sequence>
<dbReference type="PRINTS" id="PR00069">
    <property type="entry name" value="ALDKETRDTASE"/>
</dbReference>
<dbReference type="PIRSF" id="PIRSF000097">
    <property type="entry name" value="AKR"/>
    <property type="match status" value="1"/>
</dbReference>
<evidence type="ECO:0000256" key="5">
    <source>
        <dbReference type="PIRSR" id="PIRSR000097-2"/>
    </source>
</evidence>
<dbReference type="FunFam" id="3.20.20.100:FF:000006">
    <property type="entry name" value="Aldo-keto reductase family 1 member A1"/>
    <property type="match status" value="1"/>
</dbReference>
<reference evidence="8 9" key="1">
    <citation type="journal article" date="2021" name="BMC Biol.">
        <title>Horizontally acquired antibacterial genes associated with adaptive radiation of ladybird beetles.</title>
        <authorList>
            <person name="Li H.S."/>
            <person name="Tang X.F."/>
            <person name="Huang Y.H."/>
            <person name="Xu Z.Y."/>
            <person name="Chen M.L."/>
            <person name="Du X.Y."/>
            <person name="Qiu B.Y."/>
            <person name="Chen P.T."/>
            <person name="Zhang W."/>
            <person name="Slipinski A."/>
            <person name="Escalona H.E."/>
            <person name="Waterhouse R.M."/>
            <person name="Zwick A."/>
            <person name="Pang H."/>
        </authorList>
    </citation>
    <scope>NUCLEOTIDE SEQUENCE [LARGE SCALE GENOMIC DNA]</scope>
    <source>
        <strain evidence="8">SYSU2018</strain>
    </source>
</reference>
<protein>
    <recommendedName>
        <fullName evidence="7">NADP-dependent oxidoreductase domain-containing protein</fullName>
    </recommendedName>
</protein>
<feature type="site" description="Lowers pKa of active site Tyr" evidence="6">
    <location>
        <position position="79"/>
    </location>
</feature>
<dbReference type="InterPro" id="IPR020471">
    <property type="entry name" value="AKR"/>
</dbReference>
<feature type="active site" description="Proton donor" evidence="4">
    <location>
        <position position="50"/>
    </location>
</feature>
<proteinExistence type="inferred from homology"/>
<evidence type="ECO:0000259" key="7">
    <source>
        <dbReference type="Pfam" id="PF00248"/>
    </source>
</evidence>